<reference evidence="12 13" key="1">
    <citation type="submission" date="2009-02" db="EMBL/GenBank/DDBJ databases">
        <title>Sequencing of the draft genome and assembly of Dethiobacter alkaliphilus AHT 1.</title>
        <authorList>
            <consortium name="US DOE Joint Genome Institute (JGI-PGF)"/>
            <person name="Lucas S."/>
            <person name="Copeland A."/>
            <person name="Lapidus A."/>
            <person name="Glavina del Rio T."/>
            <person name="Dalin E."/>
            <person name="Tice H."/>
            <person name="Bruce D."/>
            <person name="Goodwin L."/>
            <person name="Pitluck S."/>
            <person name="Larimer F."/>
            <person name="Land M.L."/>
            <person name="Hauser L."/>
            <person name="Muyzer G."/>
        </authorList>
    </citation>
    <scope>NUCLEOTIDE SEQUENCE [LARGE SCALE GENOMIC DNA]</scope>
    <source>
        <strain evidence="12 13">AHT 1</strain>
    </source>
</reference>
<feature type="binding site" evidence="11">
    <location>
        <position position="185"/>
    </location>
    <ligand>
        <name>Mg(2+)</name>
        <dbReference type="ChEBI" id="CHEBI:18420"/>
    </ligand>
</feature>
<dbReference type="PIRSF" id="PIRSF006268">
    <property type="entry name" value="ApbE"/>
    <property type="match status" value="1"/>
</dbReference>
<dbReference type="RefSeq" id="WP_008515487.1">
    <property type="nucleotide sequence ID" value="NZ_ACJM01000004.1"/>
</dbReference>
<evidence type="ECO:0000256" key="6">
    <source>
        <dbReference type="ARBA" id="ARBA00022827"/>
    </source>
</evidence>
<evidence type="ECO:0000256" key="7">
    <source>
        <dbReference type="ARBA" id="ARBA00022842"/>
    </source>
</evidence>
<dbReference type="STRING" id="555088.DealDRAFT_1027"/>
<comment type="caution">
    <text evidence="12">The sequence shown here is derived from an EMBL/GenBank/DDBJ whole genome shotgun (WGS) entry which is preliminary data.</text>
</comment>
<feature type="binding site" evidence="11">
    <location>
        <position position="297"/>
    </location>
    <ligand>
        <name>Mg(2+)</name>
        <dbReference type="ChEBI" id="CHEBI:18420"/>
    </ligand>
</feature>
<organism evidence="12 13">
    <name type="scientific">Dethiobacter alkaliphilus AHT 1</name>
    <dbReference type="NCBI Taxonomy" id="555088"/>
    <lineage>
        <taxon>Bacteria</taxon>
        <taxon>Bacillati</taxon>
        <taxon>Bacillota</taxon>
        <taxon>Dethiobacteria</taxon>
        <taxon>Dethiobacterales</taxon>
        <taxon>Dethiobacteraceae</taxon>
        <taxon>Dethiobacter</taxon>
    </lineage>
</organism>
<keyword evidence="13" id="KW-1185">Reference proteome</keyword>
<gene>
    <name evidence="12" type="ORF">DealDRAFT_1027</name>
</gene>
<name>C0GEW8_DETAL</name>
<evidence type="ECO:0000256" key="9">
    <source>
        <dbReference type="ARBA" id="ARBA00048540"/>
    </source>
</evidence>
<keyword evidence="3 10" id="KW-0285">Flavoprotein</keyword>
<sequence length="345" mass="37651">MTKLPKRTIVGVLVAALLIVAAIFFQQQGNGGNGDAFELRRSEFLMSTVVEALVYTEDEALGQEALSAAYRRAAELEAIMDRHQSDSDVAKINAAAGQNPVAVSEETFEVIRQGVEFGQMTGGAFDITVAPVMELWGFGSGENRVPDDEELERALELVDYRKIHLDEERLEVFLEKEGMELDLGGIAKGYIVDQALLTMQEMGIESASFDAGGDIRVLGIKPDGTPWRIGIRDPRDRTNLAAIVELDDQSVVTSGDYERFFMEDGQRYHHILDPDTGIPTRGLTSVTVLGEDAITTDTLSTGLFVMGLESGMELIESLADTEAIFITDDGQVHTSSGLDDQVEIL</sequence>
<evidence type="ECO:0000256" key="1">
    <source>
        <dbReference type="ARBA" id="ARBA00011955"/>
    </source>
</evidence>
<evidence type="ECO:0000256" key="4">
    <source>
        <dbReference type="ARBA" id="ARBA00022679"/>
    </source>
</evidence>
<dbReference type="GO" id="GO:0016740">
    <property type="term" value="F:transferase activity"/>
    <property type="evidence" value="ECO:0007669"/>
    <property type="project" value="UniProtKB-UniRule"/>
</dbReference>
<protein>
    <recommendedName>
        <fullName evidence="2 10">FAD:protein FMN transferase</fullName>
        <ecNumber evidence="1 10">2.7.1.180</ecNumber>
    </recommendedName>
    <alternativeName>
        <fullName evidence="8 10">Flavin transferase</fullName>
    </alternativeName>
</protein>
<evidence type="ECO:0000313" key="13">
    <source>
        <dbReference type="Proteomes" id="UP000006443"/>
    </source>
</evidence>
<dbReference type="GO" id="GO:0046872">
    <property type="term" value="F:metal ion binding"/>
    <property type="evidence" value="ECO:0007669"/>
    <property type="project" value="UniProtKB-UniRule"/>
</dbReference>
<evidence type="ECO:0000256" key="2">
    <source>
        <dbReference type="ARBA" id="ARBA00016337"/>
    </source>
</evidence>
<keyword evidence="12" id="KW-0449">Lipoprotein</keyword>
<dbReference type="OrthoDB" id="9778595at2"/>
<evidence type="ECO:0000256" key="5">
    <source>
        <dbReference type="ARBA" id="ARBA00022723"/>
    </source>
</evidence>
<dbReference type="InterPro" id="IPR024932">
    <property type="entry name" value="ApbE"/>
</dbReference>
<keyword evidence="6 10" id="KW-0274">FAD</keyword>
<dbReference type="eggNOG" id="COG1477">
    <property type="taxonomic scope" value="Bacteria"/>
</dbReference>
<evidence type="ECO:0000313" key="12">
    <source>
        <dbReference type="EMBL" id="EEG78150.1"/>
    </source>
</evidence>
<dbReference type="Gene3D" id="3.10.520.10">
    <property type="entry name" value="ApbE-like domains"/>
    <property type="match status" value="1"/>
</dbReference>
<feature type="binding site" evidence="11">
    <location>
        <position position="301"/>
    </location>
    <ligand>
        <name>Mg(2+)</name>
        <dbReference type="ChEBI" id="CHEBI:18420"/>
    </ligand>
</feature>
<comment type="cofactor">
    <cofactor evidence="11">
        <name>Mg(2+)</name>
        <dbReference type="ChEBI" id="CHEBI:18420"/>
    </cofactor>
    <cofactor evidence="11">
        <name>Mn(2+)</name>
        <dbReference type="ChEBI" id="CHEBI:29035"/>
    </cofactor>
    <text evidence="11">Magnesium. Can also use manganese.</text>
</comment>
<evidence type="ECO:0000256" key="11">
    <source>
        <dbReference type="PIRSR" id="PIRSR006268-2"/>
    </source>
</evidence>
<dbReference type="PANTHER" id="PTHR30040:SF2">
    <property type="entry name" value="FAD:PROTEIN FMN TRANSFERASE"/>
    <property type="match status" value="1"/>
</dbReference>
<comment type="similarity">
    <text evidence="10">Belongs to the ApbE family.</text>
</comment>
<dbReference type="Pfam" id="PF02424">
    <property type="entry name" value="ApbE"/>
    <property type="match status" value="1"/>
</dbReference>
<dbReference type="InterPro" id="IPR003374">
    <property type="entry name" value="ApbE-like_sf"/>
</dbReference>
<dbReference type="Proteomes" id="UP000006443">
    <property type="component" value="Unassembled WGS sequence"/>
</dbReference>
<evidence type="ECO:0000256" key="8">
    <source>
        <dbReference type="ARBA" id="ARBA00031306"/>
    </source>
</evidence>
<dbReference type="EC" id="2.7.1.180" evidence="1 10"/>
<dbReference type="SUPFAM" id="SSF143631">
    <property type="entry name" value="ApbE-like"/>
    <property type="match status" value="1"/>
</dbReference>
<keyword evidence="4 10" id="KW-0808">Transferase</keyword>
<dbReference type="EMBL" id="ACJM01000004">
    <property type="protein sequence ID" value="EEG78150.1"/>
    <property type="molecule type" value="Genomic_DNA"/>
</dbReference>
<accession>C0GEW8</accession>
<dbReference type="AlphaFoldDB" id="C0GEW8"/>
<proteinExistence type="inferred from homology"/>
<evidence type="ECO:0000256" key="10">
    <source>
        <dbReference type="PIRNR" id="PIRNR006268"/>
    </source>
</evidence>
<evidence type="ECO:0000256" key="3">
    <source>
        <dbReference type="ARBA" id="ARBA00022630"/>
    </source>
</evidence>
<comment type="catalytic activity">
    <reaction evidence="9 10">
        <text>L-threonyl-[protein] + FAD = FMN-L-threonyl-[protein] + AMP + H(+)</text>
        <dbReference type="Rhea" id="RHEA:36847"/>
        <dbReference type="Rhea" id="RHEA-COMP:11060"/>
        <dbReference type="Rhea" id="RHEA-COMP:11061"/>
        <dbReference type="ChEBI" id="CHEBI:15378"/>
        <dbReference type="ChEBI" id="CHEBI:30013"/>
        <dbReference type="ChEBI" id="CHEBI:57692"/>
        <dbReference type="ChEBI" id="CHEBI:74257"/>
        <dbReference type="ChEBI" id="CHEBI:456215"/>
        <dbReference type="EC" id="2.7.1.180"/>
    </reaction>
</comment>
<keyword evidence="7 10" id="KW-0460">Magnesium</keyword>
<dbReference type="PANTHER" id="PTHR30040">
    <property type="entry name" value="THIAMINE BIOSYNTHESIS LIPOPROTEIN APBE"/>
    <property type="match status" value="1"/>
</dbReference>
<keyword evidence="5 10" id="KW-0479">Metal-binding</keyword>